<evidence type="ECO:0000313" key="1">
    <source>
        <dbReference type="EMBL" id="MBX41773.1"/>
    </source>
</evidence>
<organism evidence="1">
    <name type="scientific">Rhizophora mucronata</name>
    <name type="common">Asiatic mangrove</name>
    <dbReference type="NCBI Taxonomy" id="61149"/>
    <lineage>
        <taxon>Eukaryota</taxon>
        <taxon>Viridiplantae</taxon>
        <taxon>Streptophyta</taxon>
        <taxon>Embryophyta</taxon>
        <taxon>Tracheophyta</taxon>
        <taxon>Spermatophyta</taxon>
        <taxon>Magnoliopsida</taxon>
        <taxon>eudicotyledons</taxon>
        <taxon>Gunneridae</taxon>
        <taxon>Pentapetalae</taxon>
        <taxon>rosids</taxon>
        <taxon>fabids</taxon>
        <taxon>Malpighiales</taxon>
        <taxon>Rhizophoraceae</taxon>
        <taxon>Rhizophora</taxon>
    </lineage>
</organism>
<reference evidence="1" key="1">
    <citation type="submission" date="2018-02" db="EMBL/GenBank/DDBJ databases">
        <title>Rhizophora mucronata_Transcriptome.</title>
        <authorList>
            <person name="Meera S.P."/>
            <person name="Sreeshan A."/>
            <person name="Augustine A."/>
        </authorList>
    </citation>
    <scope>NUCLEOTIDE SEQUENCE</scope>
    <source>
        <tissue evidence="1">Leaf</tissue>
    </source>
</reference>
<proteinExistence type="predicted"/>
<dbReference type="EMBL" id="GGEC01061289">
    <property type="protein sequence ID" value="MBX41773.1"/>
    <property type="molecule type" value="Transcribed_RNA"/>
</dbReference>
<sequence>MPVMIFTYKHTTSCSGTWLNSGHAKVIWARISDRKVETFGIR</sequence>
<protein>
    <submittedName>
        <fullName evidence="1">Uncharacterized protein</fullName>
    </submittedName>
</protein>
<name>A0A2P2NH54_RHIMU</name>
<dbReference type="AlphaFoldDB" id="A0A2P2NH54"/>
<accession>A0A2P2NH54</accession>